<dbReference type="EMBL" id="BARU01000741">
    <property type="protein sequence ID" value="GAH24378.1"/>
    <property type="molecule type" value="Genomic_DNA"/>
</dbReference>
<reference evidence="3" key="1">
    <citation type="journal article" date="2014" name="Front. Microbiol.">
        <title>High frequency of phylogenetically diverse reductive dehalogenase-homologous genes in deep subseafloor sedimentary metagenomes.</title>
        <authorList>
            <person name="Kawai M."/>
            <person name="Futagami T."/>
            <person name="Toyoda A."/>
            <person name="Takaki Y."/>
            <person name="Nishi S."/>
            <person name="Hori S."/>
            <person name="Arai W."/>
            <person name="Tsubouchi T."/>
            <person name="Morono Y."/>
            <person name="Uchiyama I."/>
            <person name="Ito T."/>
            <person name="Fujiyama A."/>
            <person name="Inagaki F."/>
            <person name="Takami H."/>
        </authorList>
    </citation>
    <scope>NUCLEOTIDE SEQUENCE</scope>
    <source>
        <strain evidence="3">Expedition CK06-06</strain>
    </source>
</reference>
<name>X1FUC4_9ZZZZ</name>
<comment type="similarity">
    <text evidence="1">Belongs to the complex I 30 kDa subunit family.</text>
</comment>
<accession>X1FUC4</accession>
<dbReference type="Pfam" id="PF00329">
    <property type="entry name" value="Complex1_30kDa"/>
    <property type="match status" value="1"/>
</dbReference>
<organism evidence="3">
    <name type="scientific">marine sediment metagenome</name>
    <dbReference type="NCBI Taxonomy" id="412755"/>
    <lineage>
        <taxon>unclassified sequences</taxon>
        <taxon>metagenomes</taxon>
        <taxon>ecological metagenomes</taxon>
    </lineage>
</organism>
<dbReference type="Gene3D" id="3.30.460.80">
    <property type="entry name" value="NADH:ubiquinone oxidoreductase, 30kDa subunit"/>
    <property type="match status" value="1"/>
</dbReference>
<evidence type="ECO:0000256" key="1">
    <source>
        <dbReference type="ARBA" id="ARBA00007569"/>
    </source>
</evidence>
<proteinExistence type="inferred from homology"/>
<protein>
    <recommendedName>
        <fullName evidence="2">NADH:ubiquinone oxidoreductase 30kDa subunit domain-containing protein</fullName>
    </recommendedName>
</protein>
<dbReference type="SUPFAM" id="SSF143243">
    <property type="entry name" value="Nqo5-like"/>
    <property type="match status" value="1"/>
</dbReference>
<dbReference type="GO" id="GO:0008137">
    <property type="term" value="F:NADH dehydrogenase (ubiquinone) activity"/>
    <property type="evidence" value="ECO:0007669"/>
    <property type="project" value="InterPro"/>
</dbReference>
<feature type="domain" description="NADH:ubiquinone oxidoreductase 30kDa subunit" evidence="2">
    <location>
        <begin position="32"/>
        <end position="146"/>
    </location>
</feature>
<dbReference type="InterPro" id="IPR001268">
    <property type="entry name" value="NADH_UbQ_OxRdtase_30kDa_su"/>
</dbReference>
<gene>
    <name evidence="3" type="ORF">S03H2_02261</name>
</gene>
<sequence>MKKEYSKKILDEISTKFPDVSIKIHAPRRIYIKISREKLFDFAKFLHNEKGFRFSIATGIDTRDGIEIIYHFSHDEAGTYYNIKTLIPKDDLKIKSLATFLPATNWIEREIHELLGVDFVGHPNLIPLLTAETWPADLHPLRRDYADEHKDIKISKKPWEAS</sequence>
<evidence type="ECO:0000313" key="3">
    <source>
        <dbReference type="EMBL" id="GAH24378.1"/>
    </source>
</evidence>
<comment type="caution">
    <text evidence="3">The sequence shown here is derived from an EMBL/GenBank/DDBJ whole genome shotgun (WGS) entry which is preliminary data.</text>
</comment>
<dbReference type="InterPro" id="IPR037232">
    <property type="entry name" value="NADH_quin_OxRdtase_su_C/D-like"/>
</dbReference>
<dbReference type="AlphaFoldDB" id="X1FUC4"/>
<dbReference type="PANTHER" id="PTHR10884">
    <property type="entry name" value="NADH DEHYDROGENASE UBIQUINONE IRON-SULFUR PROTEIN 3"/>
    <property type="match status" value="1"/>
</dbReference>
<dbReference type="PANTHER" id="PTHR10884:SF14">
    <property type="entry name" value="NADH DEHYDROGENASE [UBIQUINONE] IRON-SULFUR PROTEIN 3, MITOCHONDRIAL"/>
    <property type="match status" value="1"/>
</dbReference>
<evidence type="ECO:0000259" key="2">
    <source>
        <dbReference type="Pfam" id="PF00329"/>
    </source>
</evidence>